<evidence type="ECO:0000313" key="1">
    <source>
        <dbReference type="EMBL" id="MEE7458492.1"/>
    </source>
</evidence>
<proteinExistence type="predicted"/>
<protein>
    <submittedName>
        <fullName evidence="1">Uncharacterized protein</fullName>
    </submittedName>
</protein>
<evidence type="ECO:0000313" key="2">
    <source>
        <dbReference type="Proteomes" id="UP001349262"/>
    </source>
</evidence>
<organism evidence="1 2">
    <name type="scientific">Methylobacterium radiotolerans</name>
    <dbReference type="NCBI Taxonomy" id="31998"/>
    <lineage>
        <taxon>Bacteria</taxon>
        <taxon>Pseudomonadati</taxon>
        <taxon>Pseudomonadota</taxon>
        <taxon>Alphaproteobacteria</taxon>
        <taxon>Hyphomicrobiales</taxon>
        <taxon>Methylobacteriaceae</taxon>
        <taxon>Methylobacterium</taxon>
    </lineage>
</organism>
<keyword evidence="2" id="KW-1185">Reference proteome</keyword>
<accession>A0ABU7TDX0</accession>
<reference evidence="1 2" key="1">
    <citation type="journal article" date="2012" name="Genet. Mol. Biol.">
        <title>Analysis of 16S rRNA and mxaF genes revealing insights into Methylobacterium niche-specific plant association.</title>
        <authorList>
            <person name="Dourado M.N."/>
            <person name="Andreote F.D."/>
            <person name="Dini-Andreote F."/>
            <person name="Conti R."/>
            <person name="Araujo J.M."/>
            <person name="Araujo W.L."/>
        </authorList>
    </citation>
    <scope>NUCLEOTIDE SEQUENCE [LARGE SCALE GENOMIC DNA]</scope>
    <source>
        <strain evidence="1 2">SR1.6/4</strain>
    </source>
</reference>
<comment type="caution">
    <text evidence="1">The sequence shown here is derived from an EMBL/GenBank/DDBJ whole genome shotgun (WGS) entry which is preliminary data.</text>
</comment>
<dbReference type="EMBL" id="MLBY01000005">
    <property type="protein sequence ID" value="MEE7458492.1"/>
    <property type="molecule type" value="Genomic_DNA"/>
</dbReference>
<gene>
    <name evidence="1" type="ORF">MRSR164_17450</name>
</gene>
<sequence>MSVFQIRQGGTGAILWTGEATNETQAMDAMAHDAGYYDHSDLPDNMRRGLRVEALSFSTDQGRASAGRTLGGRSGQFVMGTAINDRNLSRATG</sequence>
<name>A0ABU7TDX0_9HYPH</name>
<dbReference type="Proteomes" id="UP001349262">
    <property type="component" value="Unassembled WGS sequence"/>
</dbReference>